<dbReference type="InterPro" id="IPR015943">
    <property type="entry name" value="WD40/YVTN_repeat-like_dom_sf"/>
</dbReference>
<name>A0AAD1SRW3_PELCU</name>
<proteinExistence type="predicted"/>
<accession>A0AAD1SRW3</accession>
<dbReference type="Proteomes" id="UP001295444">
    <property type="component" value="Chromosome 08"/>
</dbReference>
<dbReference type="SUPFAM" id="SSF50978">
    <property type="entry name" value="WD40 repeat-like"/>
    <property type="match status" value="1"/>
</dbReference>
<dbReference type="Gene3D" id="2.130.10.10">
    <property type="entry name" value="YVTN repeat-like/Quinoprotein amine dehydrogenase"/>
    <property type="match status" value="1"/>
</dbReference>
<keyword evidence="1" id="KW-0677">Repeat</keyword>
<evidence type="ECO:0000256" key="2">
    <source>
        <dbReference type="PROSITE-ProRule" id="PRU00221"/>
    </source>
</evidence>
<dbReference type="InterPro" id="IPR001680">
    <property type="entry name" value="WD40_rpt"/>
</dbReference>
<dbReference type="PROSITE" id="PS50082">
    <property type="entry name" value="WD_REPEATS_2"/>
    <property type="match status" value="1"/>
</dbReference>
<organism evidence="3 4">
    <name type="scientific">Pelobates cultripes</name>
    <name type="common">Western spadefoot toad</name>
    <dbReference type="NCBI Taxonomy" id="61616"/>
    <lineage>
        <taxon>Eukaryota</taxon>
        <taxon>Metazoa</taxon>
        <taxon>Chordata</taxon>
        <taxon>Craniata</taxon>
        <taxon>Vertebrata</taxon>
        <taxon>Euteleostomi</taxon>
        <taxon>Amphibia</taxon>
        <taxon>Batrachia</taxon>
        <taxon>Anura</taxon>
        <taxon>Pelobatoidea</taxon>
        <taxon>Pelobatidae</taxon>
        <taxon>Pelobates</taxon>
    </lineage>
</organism>
<dbReference type="EMBL" id="OW240919">
    <property type="protein sequence ID" value="CAH2310484.1"/>
    <property type="molecule type" value="Genomic_DNA"/>
</dbReference>
<keyword evidence="2" id="KW-0853">WD repeat</keyword>
<dbReference type="SMART" id="SM00320">
    <property type="entry name" value="WD40"/>
    <property type="match status" value="3"/>
</dbReference>
<keyword evidence="3" id="KW-0282">Flagellum</keyword>
<dbReference type="InterPro" id="IPR052993">
    <property type="entry name" value="CFA-57"/>
</dbReference>
<dbReference type="AlphaFoldDB" id="A0AAD1SRW3"/>
<dbReference type="PANTHER" id="PTHR32215">
    <property type="entry name" value="CILIA- AND FLAGELLA-ASSOCIATED PROTEIN 57"/>
    <property type="match status" value="1"/>
</dbReference>
<feature type="repeat" description="WD" evidence="2">
    <location>
        <begin position="300"/>
        <end position="341"/>
    </location>
</feature>
<sequence>MLSFSGASFLLYQLPSLPFTFHANPPSMSFLPFCAIHLSCQHPSLAIHILCHSPPVPAPSVSFISCAIPLSCHSPPVPFPSSTCPLLCHSPPLPVPYCAIHLPFLCYSPPVPFPFRAIYLFYLSPIVPFTSSTIPFLCYSPPVPFPFRAIYRLYHSSPVPFTSCAIPLFYQPLPVPYTSRTSPLPSVSALSASALSSVQIHAILPYSKGFLCSAGPGKVCMFEKVEDKELYKRSHDIRIPQDEHSSDPSQSELQEVLHMCLSPSEETVLVSTSKSQIYTIALSSAEIGKGDDAYFEYLSEQWHSAPITGLGICVRKPLLATCSLDKSIRIWNYENNSLELYREYQEEVYSVSLHPSGLYALVGFSDKLRLMNLLIDDIRTFKEFTVRGCRECAFSHGGHLFAAVNGNVIHIYSTTTFENVLNLEGHSGKVNGILALLPQFASCTTNSVTAPLCLLYPLFIVLLSQFASCAPHSVLLPQFASFTPHSVCYCPGLPPVPLILCVTSSVCLFYPSFRVLLPQFASSTPHSVCYCPSLPPVPLILCYCPSLPITPLILGALPQFASCTPHSVLFCE</sequence>
<keyword evidence="3" id="KW-0969">Cilium</keyword>
<dbReference type="InterPro" id="IPR036322">
    <property type="entry name" value="WD40_repeat_dom_sf"/>
</dbReference>
<keyword evidence="3" id="KW-0966">Cell projection</keyword>
<evidence type="ECO:0000313" key="3">
    <source>
        <dbReference type="EMBL" id="CAH2310484.1"/>
    </source>
</evidence>
<dbReference type="PANTHER" id="PTHR32215:SF0">
    <property type="entry name" value="CILIA- AND FLAGELLA-ASSOCIATED PROTEIN 57"/>
    <property type="match status" value="1"/>
</dbReference>
<protein>
    <submittedName>
        <fullName evidence="3">Cilia- and flagella-associated 57</fullName>
    </submittedName>
</protein>
<reference evidence="3" key="1">
    <citation type="submission" date="2022-03" db="EMBL/GenBank/DDBJ databases">
        <authorList>
            <person name="Alioto T."/>
            <person name="Alioto T."/>
            <person name="Gomez Garrido J."/>
        </authorList>
    </citation>
    <scope>NUCLEOTIDE SEQUENCE</scope>
</reference>
<dbReference type="Pfam" id="PF00400">
    <property type="entry name" value="WD40"/>
    <property type="match status" value="1"/>
</dbReference>
<gene>
    <name evidence="3" type="ORF">PECUL_23A045103</name>
</gene>
<keyword evidence="4" id="KW-1185">Reference proteome</keyword>
<evidence type="ECO:0000313" key="4">
    <source>
        <dbReference type="Proteomes" id="UP001295444"/>
    </source>
</evidence>
<evidence type="ECO:0000256" key="1">
    <source>
        <dbReference type="ARBA" id="ARBA00022737"/>
    </source>
</evidence>